<evidence type="ECO:0000313" key="1">
    <source>
        <dbReference type="EMBL" id="SKB56113.1"/>
    </source>
</evidence>
<gene>
    <name evidence="1" type="ORF">SAMN05660226_01989</name>
</gene>
<proteinExistence type="predicted"/>
<dbReference type="Proteomes" id="UP000190541">
    <property type="component" value="Unassembled WGS sequence"/>
</dbReference>
<dbReference type="STRING" id="623280.SAMN05660226_01989"/>
<keyword evidence="2" id="KW-1185">Reference proteome</keyword>
<name>A0A1T5C9R1_9SPHI</name>
<accession>A0A1T5C9R1</accession>
<dbReference type="RefSeq" id="WP_079716688.1">
    <property type="nucleotide sequence ID" value="NZ_FUYS01000004.1"/>
</dbReference>
<sequence>MNYSDEQIIAEANKIKIDYLTRDVLAKKTTFSVPVRMGENHFYTVIYEIEKRNGLSPIMTNPKVIR</sequence>
<protein>
    <submittedName>
        <fullName evidence="1">Uncharacterized protein</fullName>
    </submittedName>
</protein>
<organism evidence="1 2">
    <name type="scientific">Parapedobacter luteus</name>
    <dbReference type="NCBI Taxonomy" id="623280"/>
    <lineage>
        <taxon>Bacteria</taxon>
        <taxon>Pseudomonadati</taxon>
        <taxon>Bacteroidota</taxon>
        <taxon>Sphingobacteriia</taxon>
        <taxon>Sphingobacteriales</taxon>
        <taxon>Sphingobacteriaceae</taxon>
        <taxon>Parapedobacter</taxon>
    </lineage>
</organism>
<reference evidence="1 2" key="1">
    <citation type="submission" date="2017-02" db="EMBL/GenBank/DDBJ databases">
        <authorList>
            <person name="Peterson S.W."/>
        </authorList>
    </citation>
    <scope>NUCLEOTIDE SEQUENCE [LARGE SCALE GENOMIC DNA]</scope>
    <source>
        <strain evidence="1 2">DSM 22899</strain>
    </source>
</reference>
<dbReference type="EMBL" id="FUYS01000004">
    <property type="protein sequence ID" value="SKB56113.1"/>
    <property type="molecule type" value="Genomic_DNA"/>
</dbReference>
<dbReference type="AlphaFoldDB" id="A0A1T5C9R1"/>
<evidence type="ECO:0000313" key="2">
    <source>
        <dbReference type="Proteomes" id="UP000190541"/>
    </source>
</evidence>